<reference evidence="2" key="1">
    <citation type="submission" date="2016-10" db="EMBL/GenBank/DDBJ databases">
        <authorList>
            <person name="Varghese N."/>
            <person name="Submissions S."/>
        </authorList>
    </citation>
    <scope>NUCLEOTIDE SEQUENCE [LARGE SCALE GENOMIC DNA]</scope>
    <source>
        <strain evidence="2">DSM 45789</strain>
    </source>
</reference>
<name>A0A1I6RQZ1_9BACL</name>
<dbReference type="AlphaFoldDB" id="A0A1I6RQZ1"/>
<keyword evidence="2" id="KW-1185">Reference proteome</keyword>
<accession>A0A1I6RQZ1</accession>
<sequence>MILYHSVQLLPRKHRVLLPRGSLRNRSKAPRVRSRKNLLDHLINMGWSPIGLNMIQPQPIVVGEADPYSPIGTCHEKAYTYNFML</sequence>
<evidence type="ECO:0000313" key="1">
    <source>
        <dbReference type="EMBL" id="SFS67104.1"/>
    </source>
</evidence>
<organism evidence="1 2">
    <name type="scientific">Marininema halotolerans</name>
    <dbReference type="NCBI Taxonomy" id="1155944"/>
    <lineage>
        <taxon>Bacteria</taxon>
        <taxon>Bacillati</taxon>
        <taxon>Bacillota</taxon>
        <taxon>Bacilli</taxon>
        <taxon>Bacillales</taxon>
        <taxon>Thermoactinomycetaceae</taxon>
        <taxon>Marininema</taxon>
    </lineage>
</organism>
<dbReference type="Proteomes" id="UP000198660">
    <property type="component" value="Unassembled WGS sequence"/>
</dbReference>
<evidence type="ECO:0000313" key="2">
    <source>
        <dbReference type="Proteomes" id="UP000198660"/>
    </source>
</evidence>
<dbReference type="EMBL" id="FPAA01000005">
    <property type="protein sequence ID" value="SFS67104.1"/>
    <property type="molecule type" value="Genomic_DNA"/>
</dbReference>
<gene>
    <name evidence="1" type="ORF">SAMN05444972_105306</name>
</gene>
<proteinExistence type="predicted"/>
<protein>
    <submittedName>
        <fullName evidence="1">Uncharacterized protein</fullName>
    </submittedName>
</protein>